<dbReference type="EMBL" id="CAVMBE010000088">
    <property type="protein sequence ID" value="CAK4033551.1"/>
    <property type="molecule type" value="Genomic_DNA"/>
</dbReference>
<protein>
    <submittedName>
        <fullName evidence="2">Uncharacterized protein</fullName>
    </submittedName>
</protein>
<feature type="region of interest" description="Disordered" evidence="1">
    <location>
        <begin position="479"/>
        <end position="501"/>
    </location>
</feature>
<evidence type="ECO:0000313" key="2">
    <source>
        <dbReference type="EMBL" id="CAK4033551.1"/>
    </source>
</evidence>
<evidence type="ECO:0000313" key="3">
    <source>
        <dbReference type="Proteomes" id="UP001296104"/>
    </source>
</evidence>
<feature type="region of interest" description="Disordered" evidence="1">
    <location>
        <begin position="198"/>
        <end position="443"/>
    </location>
</feature>
<feature type="region of interest" description="Disordered" evidence="1">
    <location>
        <begin position="135"/>
        <end position="186"/>
    </location>
</feature>
<sequence length="582" mass="63593">MPIDITLPLHKYSYAPGKPEGPLSWTHLYDGDLFLLLRGDGERPHRGALTLQIVHATKVKEQINVGDLVDQAFDMRRRHYEAGGGDIQNDHLPIFGITKDSALAIRWKRMGLSDRIQLRLSSPAQCQEVKGVLSRRGMEFEERSSRPVHPDLASDRPSSALLDNQSANKQQSSPFFPSEQTTNSRSPFRLQDVEAGSLSHPYTSRHDDGRPPSSAHGSRARPQPPTPPRFNTEMEARTTTATFSGHSGNAQMPRSYTTPSQPVATATSDIRGAPAESGAERPSSSSQTVTVDLIRQAVEADESSGTCSPSRPVWSSTAEHDRLSGPFGPSSNSGEPRPGTAASAASATGSQMPPFEYQRDDSQRSSGGNSSRPSSSALALPDLVRPRAVENRPSSSARAESSNVATASHNSRPGSAMPQPRSPAVMEIVGKETQNQSHHPAIRDQGRPLEQTIPMDELIYGNGSILAQRSNKFRIQRKPSSIDAPHEFESPPPTARPSESENMVLRSNYSSEDVNTYRAYTASSSPDRGKGNEALLEKWHSQPQHERQAALEQFMVDNLENPLFTTLCEEIEGCWSRLSKGL</sequence>
<feature type="compositionally biased region" description="Low complexity" evidence="1">
    <location>
        <begin position="364"/>
        <end position="381"/>
    </location>
</feature>
<evidence type="ECO:0000256" key="1">
    <source>
        <dbReference type="SAM" id="MobiDB-lite"/>
    </source>
</evidence>
<accession>A0AAI8Z717</accession>
<dbReference type="Proteomes" id="UP001296104">
    <property type="component" value="Unassembled WGS sequence"/>
</dbReference>
<reference evidence="2" key="1">
    <citation type="submission" date="2023-11" db="EMBL/GenBank/DDBJ databases">
        <authorList>
            <person name="Alioto T."/>
            <person name="Alioto T."/>
            <person name="Gomez Garrido J."/>
        </authorList>
    </citation>
    <scope>NUCLEOTIDE SEQUENCE</scope>
</reference>
<proteinExistence type="predicted"/>
<keyword evidence="3" id="KW-1185">Reference proteome</keyword>
<comment type="caution">
    <text evidence="2">The sequence shown here is derived from an EMBL/GenBank/DDBJ whole genome shotgun (WGS) entry which is preliminary data.</text>
</comment>
<feature type="compositionally biased region" description="Basic and acidic residues" evidence="1">
    <location>
        <begin position="136"/>
        <end position="154"/>
    </location>
</feature>
<feature type="compositionally biased region" description="Polar residues" evidence="1">
    <location>
        <begin position="392"/>
        <end position="413"/>
    </location>
</feature>
<name>A0AAI8Z717_9PEZI</name>
<organism evidence="2 3">
    <name type="scientific">Lecanosticta acicola</name>
    <dbReference type="NCBI Taxonomy" id="111012"/>
    <lineage>
        <taxon>Eukaryota</taxon>
        <taxon>Fungi</taxon>
        <taxon>Dikarya</taxon>
        <taxon>Ascomycota</taxon>
        <taxon>Pezizomycotina</taxon>
        <taxon>Dothideomycetes</taxon>
        <taxon>Dothideomycetidae</taxon>
        <taxon>Mycosphaerellales</taxon>
        <taxon>Mycosphaerellaceae</taxon>
        <taxon>Lecanosticta</taxon>
    </lineage>
</organism>
<feature type="compositionally biased region" description="Low complexity" evidence="1">
    <location>
        <begin position="339"/>
        <end position="350"/>
    </location>
</feature>
<dbReference type="AlphaFoldDB" id="A0AAI8Z717"/>
<feature type="compositionally biased region" description="Polar residues" evidence="1">
    <location>
        <begin position="161"/>
        <end position="186"/>
    </location>
</feature>
<feature type="compositionally biased region" description="Polar residues" evidence="1">
    <location>
        <begin position="303"/>
        <end position="317"/>
    </location>
</feature>
<feature type="compositionally biased region" description="Polar residues" evidence="1">
    <location>
        <begin position="237"/>
        <end position="268"/>
    </location>
</feature>
<gene>
    <name evidence="2" type="ORF">LECACI_7A008709</name>
</gene>